<dbReference type="GO" id="GO:0004497">
    <property type="term" value="F:monooxygenase activity"/>
    <property type="evidence" value="ECO:0007669"/>
    <property type="project" value="InterPro"/>
</dbReference>
<dbReference type="EMBL" id="HBHT01021005">
    <property type="protein sequence ID" value="CAD9970351.1"/>
    <property type="molecule type" value="Transcribed_RNA"/>
</dbReference>
<comment type="cofactor">
    <cofactor evidence="5">
        <name>heme</name>
        <dbReference type="ChEBI" id="CHEBI:30413"/>
    </cofactor>
</comment>
<evidence type="ECO:0000313" key="6">
    <source>
        <dbReference type="EMBL" id="CAD9970351.1"/>
    </source>
</evidence>
<dbReference type="InterPro" id="IPR002403">
    <property type="entry name" value="Cyt_P450_E_grp-IV"/>
</dbReference>
<protein>
    <recommendedName>
        <fullName evidence="7">Cytochrome P450</fullName>
    </recommendedName>
</protein>
<evidence type="ECO:0000256" key="3">
    <source>
        <dbReference type="ARBA" id="ARBA00022723"/>
    </source>
</evidence>
<dbReference type="GO" id="GO:0020037">
    <property type="term" value="F:heme binding"/>
    <property type="evidence" value="ECO:0007669"/>
    <property type="project" value="InterPro"/>
</dbReference>
<dbReference type="Pfam" id="PF00067">
    <property type="entry name" value="p450"/>
    <property type="match status" value="1"/>
</dbReference>
<reference evidence="6" key="1">
    <citation type="submission" date="2021-01" db="EMBL/GenBank/DDBJ databases">
        <authorList>
            <person name="Corre E."/>
            <person name="Pelletier E."/>
            <person name="Niang G."/>
            <person name="Scheremetjew M."/>
            <person name="Finn R."/>
            <person name="Kale V."/>
            <person name="Holt S."/>
            <person name="Cochrane G."/>
            <person name="Meng A."/>
            <person name="Brown T."/>
            <person name="Cohen L."/>
        </authorList>
    </citation>
    <scope>NUCLEOTIDE SEQUENCE</scope>
    <source>
        <strain evidence="6">CCMP125</strain>
    </source>
</reference>
<keyword evidence="2 5" id="KW-0349">Heme</keyword>
<dbReference type="PANTHER" id="PTHR24304">
    <property type="entry name" value="CYTOCHROME P450 FAMILY 7"/>
    <property type="match status" value="1"/>
</dbReference>
<dbReference type="InterPro" id="IPR050529">
    <property type="entry name" value="CYP450_sterol_14alpha_dmase"/>
</dbReference>
<dbReference type="Gene3D" id="1.10.630.10">
    <property type="entry name" value="Cytochrome P450"/>
    <property type="match status" value="1"/>
</dbReference>
<keyword evidence="4 5" id="KW-0408">Iron</keyword>
<dbReference type="GO" id="GO:0005506">
    <property type="term" value="F:iron ion binding"/>
    <property type="evidence" value="ECO:0007669"/>
    <property type="project" value="InterPro"/>
</dbReference>
<sequence length="187" mass="21156">MKEQEAIFGKKQSGDKRGIAPAVLEFQDIQTEMPVFEQVFMEVLRLHHPFFQLSRFVQQDSVFEHEDGKKTLIPTGHYVNVAPSAAMRTPQLFPEGPEEFDPSRFDKSKTKKLEPYAFIGFGGGLHQCGGRKFAWNSLKASLSWLLRNYDLELIGAGADSMPGEDYTTMVVTPTTAHVQVRYKRKTA</sequence>
<evidence type="ECO:0000256" key="4">
    <source>
        <dbReference type="ARBA" id="ARBA00023004"/>
    </source>
</evidence>
<dbReference type="AlphaFoldDB" id="A0A7S3DR41"/>
<evidence type="ECO:0008006" key="7">
    <source>
        <dbReference type="Google" id="ProtNLM"/>
    </source>
</evidence>
<dbReference type="SUPFAM" id="SSF48264">
    <property type="entry name" value="Cytochrome P450"/>
    <property type="match status" value="1"/>
</dbReference>
<evidence type="ECO:0000256" key="1">
    <source>
        <dbReference type="ARBA" id="ARBA00010617"/>
    </source>
</evidence>
<accession>A0A7S3DR41</accession>
<dbReference type="GO" id="GO:0016705">
    <property type="term" value="F:oxidoreductase activity, acting on paired donors, with incorporation or reduction of molecular oxygen"/>
    <property type="evidence" value="ECO:0007669"/>
    <property type="project" value="InterPro"/>
</dbReference>
<proteinExistence type="inferred from homology"/>
<dbReference type="PRINTS" id="PR00465">
    <property type="entry name" value="EP450IV"/>
</dbReference>
<evidence type="ECO:0000256" key="5">
    <source>
        <dbReference type="PIRSR" id="PIRSR602403-1"/>
    </source>
</evidence>
<keyword evidence="3 5" id="KW-0479">Metal-binding</keyword>
<dbReference type="PANTHER" id="PTHR24304:SF2">
    <property type="entry name" value="24-HYDROXYCHOLESTEROL 7-ALPHA-HYDROXYLASE"/>
    <property type="match status" value="1"/>
</dbReference>
<feature type="binding site" description="axial binding residue" evidence="5">
    <location>
        <position position="128"/>
    </location>
    <ligand>
        <name>heme</name>
        <dbReference type="ChEBI" id="CHEBI:30413"/>
    </ligand>
    <ligandPart>
        <name>Fe</name>
        <dbReference type="ChEBI" id="CHEBI:18248"/>
    </ligandPart>
</feature>
<dbReference type="InterPro" id="IPR036396">
    <property type="entry name" value="Cyt_P450_sf"/>
</dbReference>
<organism evidence="6">
    <name type="scientific">Entomoneis paludosa</name>
    <dbReference type="NCBI Taxonomy" id="265537"/>
    <lineage>
        <taxon>Eukaryota</taxon>
        <taxon>Sar</taxon>
        <taxon>Stramenopiles</taxon>
        <taxon>Ochrophyta</taxon>
        <taxon>Bacillariophyta</taxon>
        <taxon>Bacillariophyceae</taxon>
        <taxon>Bacillariophycidae</taxon>
        <taxon>Entomoneidaceae</taxon>
        <taxon>Entomoneis</taxon>
    </lineage>
</organism>
<evidence type="ECO:0000256" key="2">
    <source>
        <dbReference type="ARBA" id="ARBA00022617"/>
    </source>
</evidence>
<comment type="similarity">
    <text evidence="1">Belongs to the cytochrome P450 family.</text>
</comment>
<gene>
    <name evidence="6" type="ORF">APAL1065_LOCUS14068</name>
</gene>
<name>A0A7S3DR41_9STRA</name>
<dbReference type="InterPro" id="IPR001128">
    <property type="entry name" value="Cyt_P450"/>
</dbReference>